<keyword evidence="2 8" id="KW-0812">Transmembrane</keyword>
<evidence type="ECO:0000256" key="2">
    <source>
        <dbReference type="ARBA" id="ARBA00022692"/>
    </source>
</evidence>
<accession>A0A553N7V8</accession>
<evidence type="ECO:0000256" key="6">
    <source>
        <dbReference type="ARBA" id="ARBA00023170"/>
    </source>
</evidence>
<evidence type="ECO:0000256" key="1">
    <source>
        <dbReference type="ARBA" id="ARBA00004141"/>
    </source>
</evidence>
<reference evidence="10 11" key="1">
    <citation type="journal article" date="2018" name="Nat. Ecol. Evol.">
        <title>Genomic signatures of mitonuclear coevolution across populations of Tigriopus californicus.</title>
        <authorList>
            <person name="Barreto F.S."/>
            <person name="Watson E.T."/>
            <person name="Lima T.G."/>
            <person name="Willett C.S."/>
            <person name="Edmands S."/>
            <person name="Li W."/>
            <person name="Burton R.S."/>
        </authorList>
    </citation>
    <scope>NUCLEOTIDE SEQUENCE [LARGE SCALE GENOMIC DNA]</scope>
    <source>
        <strain evidence="10 11">San Diego</strain>
    </source>
</reference>
<evidence type="ECO:0000256" key="4">
    <source>
        <dbReference type="ARBA" id="ARBA00023040"/>
    </source>
</evidence>
<evidence type="ECO:0000256" key="8">
    <source>
        <dbReference type="SAM" id="Phobius"/>
    </source>
</evidence>
<dbReference type="GO" id="GO:0005886">
    <property type="term" value="C:plasma membrane"/>
    <property type="evidence" value="ECO:0007669"/>
    <property type="project" value="TreeGrafter"/>
</dbReference>
<dbReference type="EMBL" id="VCGU01000459">
    <property type="protein sequence ID" value="TRY61503.1"/>
    <property type="molecule type" value="Genomic_DNA"/>
</dbReference>
<dbReference type="PANTHER" id="PTHR24248">
    <property type="entry name" value="ADRENERGIC RECEPTOR-RELATED G-PROTEIN COUPLED RECEPTOR"/>
    <property type="match status" value="1"/>
</dbReference>
<evidence type="ECO:0000313" key="10">
    <source>
        <dbReference type="EMBL" id="TRY61503.1"/>
    </source>
</evidence>
<gene>
    <name evidence="10" type="ORF">TCAL_05713</name>
</gene>
<keyword evidence="4" id="KW-0297">G-protein coupled receptor</keyword>
<protein>
    <recommendedName>
        <fullName evidence="9">G-protein coupled receptors family 1 profile domain-containing protein</fullName>
    </recommendedName>
</protein>
<dbReference type="OrthoDB" id="10569332at2759"/>
<name>A0A553N7V8_TIGCA</name>
<feature type="transmembrane region" description="Helical" evidence="8">
    <location>
        <begin position="7"/>
        <end position="29"/>
    </location>
</feature>
<keyword evidence="5 8" id="KW-0472">Membrane</keyword>
<feature type="transmembrane region" description="Helical" evidence="8">
    <location>
        <begin position="417"/>
        <end position="438"/>
    </location>
</feature>
<evidence type="ECO:0000259" key="9">
    <source>
        <dbReference type="PROSITE" id="PS50262"/>
    </source>
</evidence>
<keyword evidence="11" id="KW-1185">Reference proteome</keyword>
<feature type="transmembrane region" description="Helical" evidence="8">
    <location>
        <begin position="450"/>
        <end position="474"/>
    </location>
</feature>
<dbReference type="PROSITE" id="PS50262">
    <property type="entry name" value="G_PROTEIN_RECEP_F1_2"/>
    <property type="match status" value="1"/>
</dbReference>
<keyword evidence="3 8" id="KW-1133">Transmembrane helix</keyword>
<evidence type="ECO:0000256" key="5">
    <source>
        <dbReference type="ARBA" id="ARBA00023136"/>
    </source>
</evidence>
<feature type="domain" description="G-protein coupled receptors family 1 profile" evidence="9">
    <location>
        <begin position="24"/>
        <end position="106"/>
    </location>
</feature>
<feature type="transmembrane region" description="Helical" evidence="8">
    <location>
        <begin position="41"/>
        <end position="61"/>
    </location>
</feature>
<evidence type="ECO:0000313" key="11">
    <source>
        <dbReference type="Proteomes" id="UP000318571"/>
    </source>
</evidence>
<feature type="transmembrane region" description="Helical" evidence="8">
    <location>
        <begin position="356"/>
        <end position="389"/>
    </location>
</feature>
<comment type="subcellular location">
    <subcellularLocation>
        <location evidence="1">Membrane</location>
        <topology evidence="1">Multi-pass membrane protein</topology>
    </subcellularLocation>
</comment>
<proteinExistence type="predicted"/>
<dbReference type="Proteomes" id="UP000318571">
    <property type="component" value="Chromosome 8"/>
</dbReference>
<keyword evidence="7" id="KW-0807">Transducer</keyword>
<dbReference type="GO" id="GO:0004930">
    <property type="term" value="F:G protein-coupled receptor activity"/>
    <property type="evidence" value="ECO:0007669"/>
    <property type="project" value="UniProtKB-KW"/>
</dbReference>
<dbReference type="SUPFAM" id="SSF81321">
    <property type="entry name" value="Family A G protein-coupled receptor-like"/>
    <property type="match status" value="1"/>
</dbReference>
<dbReference type="Gene3D" id="1.20.1070.10">
    <property type="entry name" value="Rhodopsin 7-helix transmembrane proteins"/>
    <property type="match status" value="1"/>
</dbReference>
<dbReference type="InterPro" id="IPR017452">
    <property type="entry name" value="GPCR_Rhodpsn_7TM"/>
</dbReference>
<organism evidence="10 11">
    <name type="scientific">Tigriopus californicus</name>
    <name type="common">Marine copepod</name>
    <dbReference type="NCBI Taxonomy" id="6832"/>
    <lineage>
        <taxon>Eukaryota</taxon>
        <taxon>Metazoa</taxon>
        <taxon>Ecdysozoa</taxon>
        <taxon>Arthropoda</taxon>
        <taxon>Crustacea</taxon>
        <taxon>Multicrustacea</taxon>
        <taxon>Hexanauplia</taxon>
        <taxon>Copepoda</taxon>
        <taxon>Harpacticoida</taxon>
        <taxon>Harpacticidae</taxon>
        <taxon>Tigriopus</taxon>
    </lineage>
</organism>
<evidence type="ECO:0000256" key="7">
    <source>
        <dbReference type="ARBA" id="ARBA00023224"/>
    </source>
</evidence>
<evidence type="ECO:0000256" key="3">
    <source>
        <dbReference type="ARBA" id="ARBA00022989"/>
    </source>
</evidence>
<comment type="caution">
    <text evidence="10">The sequence shown here is derived from an EMBL/GenBank/DDBJ whole genome shotgun (WGS) entry which is preliminary data.</text>
</comment>
<sequence length="512" mass="56649">MDNNTQCVILVLLEMGLSFSGIVCNLLVVTTLRQEESLNASTMNFLLLNLCFSNLLISFLVKPISAIYVGYAISTGEWQVGLAFCTLYTFTYRTTWCIFPFSLVAMCWCKLLNQCKCGFCGILCCSRKGLRRSKSSSYAINGMNDFQQNGNGTYTANGRREEMLSLSITHYSHRDGLSPMPSPGPPSAPITEYTLQYRPNRQFTSSSLMLMATNTTTTISTTRGDSTSTPTPSTITETHCHQNSVITNAANHEDETTELMAQSLAVAAMPMIKKKHKRTMEEGPTARQKVLVAFIWLGSAFFGVTTCFPDKVFGVEISQQILQDQLRTIAPSLGTPRGMDLTYCTVKTGVNDILDYIALVVALILPLIIGPGLVGVFQLIFAVFGRFFCQSSHLSQMDLGVANNQNSFFHKKETPGLFAGWGIIIGFTLVFALTYTLHMYVADVYIHDHFVFLLVKYCLGFVFVILVPVITLCLEKEIRHGITSVFGSAVLCLQDISETDNEDQIQVAITEP</sequence>
<dbReference type="AlphaFoldDB" id="A0A553N7V8"/>
<keyword evidence="6" id="KW-0675">Receptor</keyword>
<feature type="transmembrane region" description="Helical" evidence="8">
    <location>
        <begin position="290"/>
        <end position="308"/>
    </location>
</feature>
<dbReference type="CDD" id="cd00637">
    <property type="entry name" value="7tm_classA_rhodopsin-like"/>
    <property type="match status" value="1"/>
</dbReference>